<dbReference type="GO" id="GO:0005829">
    <property type="term" value="C:cytosol"/>
    <property type="evidence" value="ECO:0007669"/>
    <property type="project" value="TreeGrafter"/>
</dbReference>
<dbReference type="InterPro" id="IPR058240">
    <property type="entry name" value="rSAM_sf"/>
</dbReference>
<dbReference type="GO" id="GO:0051539">
    <property type="term" value="F:4 iron, 4 sulfur cluster binding"/>
    <property type="evidence" value="ECO:0007669"/>
    <property type="project" value="UniProtKB-KW"/>
</dbReference>
<dbReference type="Gene3D" id="3.20.70.20">
    <property type="match status" value="1"/>
</dbReference>
<dbReference type="PROSITE" id="PS51379">
    <property type="entry name" value="4FE4S_FER_2"/>
    <property type="match status" value="1"/>
</dbReference>
<evidence type="ECO:0000256" key="5">
    <source>
        <dbReference type="ARBA" id="ARBA00022723"/>
    </source>
</evidence>
<dbReference type="SFLD" id="SFLDG01118">
    <property type="entry name" value="activating_enzymes__group_2"/>
    <property type="match status" value="1"/>
</dbReference>
<feature type="domain" description="4Fe-4S ferredoxin-type" evidence="13">
    <location>
        <begin position="323"/>
        <end position="356"/>
    </location>
</feature>
<dbReference type="AlphaFoldDB" id="A0A4U9U0S9"/>
<keyword evidence="4" id="KW-0949">S-adenosyl-L-methionine</keyword>
<dbReference type="PROSITE" id="PS01087">
    <property type="entry name" value="RADICAL_ACTIVATING"/>
    <property type="match status" value="1"/>
</dbReference>
<reference evidence="16" key="1">
    <citation type="submission" date="2019-05" db="EMBL/GenBank/DDBJ databases">
        <authorList>
            <consortium name="Pathogen Informatics"/>
        </authorList>
    </citation>
    <scope>NUCLEOTIDE SEQUENCE [LARGE SCALE GENOMIC DNA]</scope>
    <source>
        <strain evidence="16">NCTC12965</strain>
    </source>
</reference>
<feature type="domain" description="Glycine radical" evidence="12">
    <location>
        <begin position="145"/>
        <end position="268"/>
    </location>
</feature>
<keyword evidence="3" id="KW-0004">4Fe-4S</keyword>
<dbReference type="SFLD" id="SFLDG01066">
    <property type="entry name" value="organic_radical-activating_enz"/>
    <property type="match status" value="1"/>
</dbReference>
<dbReference type="EMBL" id="CABEEZ010000040">
    <property type="protein sequence ID" value="VTR25813.1"/>
    <property type="molecule type" value="Genomic_DNA"/>
</dbReference>
<keyword evidence="7 16" id="KW-0560">Oxidoreductase</keyword>
<name>A0A4U9U0S9_SERFO</name>
<evidence type="ECO:0000256" key="7">
    <source>
        <dbReference type="ARBA" id="ARBA00023002"/>
    </source>
</evidence>
<feature type="domain" description="Radical SAM core" evidence="15">
    <location>
        <begin position="293"/>
        <end position="552"/>
    </location>
</feature>
<evidence type="ECO:0000259" key="13">
    <source>
        <dbReference type="PROSITE" id="PS51379"/>
    </source>
</evidence>
<gene>
    <name evidence="16" type="primary">hpdA_2</name>
    <name evidence="16" type="ORF">NCTC12965_02251</name>
</gene>
<sequence length="552" mass="60237">MTACNTAKTSPKAAHATTSPGVQGIGIANLSDSLFALKGLVFDQQRLSFDELLATLKANFATPEGEKIRARLINRFDKYGNDIDEVDLISADLLRFYCKEVEQYRNPRGGQFTPGSYTVSAHVPLGAVVGATPDGRYAGEQLADGGLSPMLGQDGQGPTAVLKSVSKLDNYLLSNGTLLNVKFTPSTLEGQQGLNKLADFLGAFTKLKLQHVQFNVVNAETLKKRRPGHRTSPGWWCVLQAIAHSSWSCRRRSRMTSSAVQRINCNLITPGFSRATPAEPMARIFNIQRYSLNDGHGIRTVVFFKGCPHSCPWCANPESMSGKIHRVRREAKCLRCQPCLNDAQECPSGAMELIGQNITLEALLLQILKDEVFYRTSGGGVTLSGGEVLMQAEFATQLLQRLRALGINTAVETAGDASQAQVLALAEHCDQILFDLKIMDADSAKHQLNINQPRVLANFTALVQRGVNLTPRLPLIPGYTLSTENMAQVLAFLAPFGLQEIHLLPFHQYGEAKYTLLGREYAMRGVAPPTEQQIAPLQAMAQQAGYRVIIGG</sequence>
<dbReference type="InterPro" id="IPR013785">
    <property type="entry name" value="Aldolase_TIM"/>
</dbReference>
<evidence type="ECO:0000256" key="9">
    <source>
        <dbReference type="ARBA" id="ARBA00023014"/>
    </source>
</evidence>
<organism evidence="16">
    <name type="scientific">Serratia fonticola</name>
    <dbReference type="NCBI Taxonomy" id="47917"/>
    <lineage>
        <taxon>Bacteria</taxon>
        <taxon>Pseudomonadati</taxon>
        <taxon>Pseudomonadota</taxon>
        <taxon>Gammaproteobacteria</taxon>
        <taxon>Enterobacterales</taxon>
        <taxon>Yersiniaceae</taxon>
        <taxon>Serratia</taxon>
    </lineage>
</organism>
<dbReference type="SFLD" id="SFLDS00029">
    <property type="entry name" value="Radical_SAM"/>
    <property type="match status" value="1"/>
</dbReference>
<dbReference type="PANTHER" id="PTHR43641">
    <property type="entry name" value="FORMATE ACETYLTRANSFERASE 3-RELATED"/>
    <property type="match status" value="1"/>
</dbReference>
<dbReference type="NCBIfam" id="TIGR02494">
    <property type="entry name" value="PFLE_PFLC"/>
    <property type="match status" value="1"/>
</dbReference>
<keyword evidence="5" id="KW-0479">Metal-binding</keyword>
<dbReference type="PROSITE" id="PS51918">
    <property type="entry name" value="RADICAL_SAM"/>
    <property type="match status" value="1"/>
</dbReference>
<evidence type="ECO:0000256" key="11">
    <source>
        <dbReference type="PROSITE-ProRule" id="PRU00493"/>
    </source>
</evidence>
<dbReference type="InterPro" id="IPR001150">
    <property type="entry name" value="Gly_radical"/>
</dbReference>
<keyword evidence="6" id="KW-0556">Organic radical</keyword>
<evidence type="ECO:0000259" key="12">
    <source>
        <dbReference type="PROSITE" id="PS51149"/>
    </source>
</evidence>
<dbReference type="Pfam" id="PF13353">
    <property type="entry name" value="Fer4_12"/>
    <property type="match status" value="1"/>
</dbReference>
<dbReference type="InterPro" id="IPR001989">
    <property type="entry name" value="Radical_activat_CS"/>
</dbReference>
<evidence type="ECO:0000256" key="3">
    <source>
        <dbReference type="ARBA" id="ARBA00022485"/>
    </source>
</evidence>
<accession>A0A4U9U0S9</accession>
<dbReference type="InterPro" id="IPR007197">
    <property type="entry name" value="rSAM"/>
</dbReference>
<evidence type="ECO:0000256" key="6">
    <source>
        <dbReference type="ARBA" id="ARBA00022818"/>
    </source>
</evidence>
<evidence type="ECO:0000256" key="10">
    <source>
        <dbReference type="ARBA" id="ARBA00023239"/>
    </source>
</evidence>
<evidence type="ECO:0000259" key="14">
    <source>
        <dbReference type="PROSITE" id="PS51554"/>
    </source>
</evidence>
<dbReference type="InterPro" id="IPR051215">
    <property type="entry name" value="GRE"/>
</dbReference>
<dbReference type="InterPro" id="IPR017896">
    <property type="entry name" value="4Fe4S_Fe-S-bd"/>
</dbReference>
<comment type="cofactor">
    <cofactor evidence="1">
        <name>[4Fe-4S] cluster</name>
        <dbReference type="ChEBI" id="CHEBI:49883"/>
    </cofactor>
</comment>
<protein>
    <submittedName>
        <fullName evidence="16">4-hydroxyphenylacetate decarboxylase activating enzyme</fullName>
        <ecNumber evidence="16">1.97.1.-</ecNumber>
    </submittedName>
</protein>
<dbReference type="InterPro" id="IPR040074">
    <property type="entry name" value="BssD/PflA/YjjW"/>
</dbReference>
<dbReference type="GO" id="GO:0016829">
    <property type="term" value="F:lyase activity"/>
    <property type="evidence" value="ECO:0007669"/>
    <property type="project" value="UniProtKB-KW"/>
</dbReference>
<keyword evidence="8" id="KW-0408">Iron</keyword>
<dbReference type="Pfam" id="PF01228">
    <property type="entry name" value="Gly_radical"/>
    <property type="match status" value="1"/>
</dbReference>
<evidence type="ECO:0000259" key="15">
    <source>
        <dbReference type="PROSITE" id="PS51918"/>
    </source>
</evidence>
<evidence type="ECO:0000256" key="1">
    <source>
        <dbReference type="ARBA" id="ARBA00001966"/>
    </source>
</evidence>
<dbReference type="EC" id="1.97.1.-" evidence="16"/>
<keyword evidence="10" id="KW-0456">Lyase</keyword>
<evidence type="ECO:0000256" key="2">
    <source>
        <dbReference type="ARBA" id="ARBA00009777"/>
    </source>
</evidence>
<dbReference type="PROSITE" id="PS51149">
    <property type="entry name" value="GLY_RADICAL_2"/>
    <property type="match status" value="1"/>
</dbReference>
<dbReference type="GO" id="GO:0046872">
    <property type="term" value="F:metal ion binding"/>
    <property type="evidence" value="ECO:0007669"/>
    <property type="project" value="UniProtKB-KW"/>
</dbReference>
<dbReference type="NCBIfam" id="NF007483">
    <property type="entry name" value="PRK10076.1"/>
    <property type="match status" value="1"/>
</dbReference>
<evidence type="ECO:0000256" key="8">
    <source>
        <dbReference type="ARBA" id="ARBA00023004"/>
    </source>
</evidence>
<evidence type="ECO:0000256" key="4">
    <source>
        <dbReference type="ARBA" id="ARBA00022691"/>
    </source>
</evidence>
<feature type="domain" description="PFL" evidence="14">
    <location>
        <begin position="1"/>
        <end position="137"/>
    </location>
</feature>
<comment type="caution">
    <text evidence="11">Lacks conserved residue(s) required for the propagation of feature annotation.</text>
</comment>
<dbReference type="Pfam" id="PF02901">
    <property type="entry name" value="PFL-like"/>
    <property type="match status" value="1"/>
</dbReference>
<dbReference type="SUPFAM" id="SSF102114">
    <property type="entry name" value="Radical SAM enzymes"/>
    <property type="match status" value="1"/>
</dbReference>
<dbReference type="SUPFAM" id="SSF51998">
    <property type="entry name" value="PFL-like glycyl radical enzymes"/>
    <property type="match status" value="1"/>
</dbReference>
<dbReference type="InterPro" id="IPR004184">
    <property type="entry name" value="PFL_dom"/>
</dbReference>
<comment type="similarity">
    <text evidence="2">Belongs to the organic radical-activating enzymes family.</text>
</comment>
<keyword evidence="9" id="KW-0411">Iron-sulfur</keyword>
<dbReference type="PANTHER" id="PTHR43641:SF3">
    <property type="entry name" value="DEHYDRATASE PFLD-RELATED"/>
    <property type="match status" value="1"/>
</dbReference>
<dbReference type="Gene3D" id="3.20.20.70">
    <property type="entry name" value="Aldolase class I"/>
    <property type="match status" value="1"/>
</dbReference>
<evidence type="ECO:0000313" key="16">
    <source>
        <dbReference type="EMBL" id="VTR25813.1"/>
    </source>
</evidence>
<proteinExistence type="inferred from homology"/>
<dbReference type="PROSITE" id="PS51554">
    <property type="entry name" value="PFL"/>
    <property type="match status" value="1"/>
</dbReference>
<dbReference type="GO" id="GO:0016491">
    <property type="term" value="F:oxidoreductase activity"/>
    <property type="evidence" value="ECO:0007669"/>
    <property type="project" value="UniProtKB-KW"/>
</dbReference>